<dbReference type="KEGG" id="bbev:BBEV_2021"/>
<accession>A0A1D7QWJ8</accession>
<evidence type="ECO:0000313" key="3">
    <source>
        <dbReference type="Proteomes" id="UP000094463"/>
    </source>
</evidence>
<name>A0A1D7QWJ8_9BACI</name>
<dbReference type="Pfam" id="PF01966">
    <property type="entry name" value="HD"/>
    <property type="match status" value="1"/>
</dbReference>
<gene>
    <name evidence="2" type="ORF">BBEV_2021</name>
</gene>
<dbReference type="RefSeq" id="WP_069365370.1">
    <property type="nucleotide sequence ID" value="NZ_CP012502.1"/>
</dbReference>
<dbReference type="OrthoDB" id="2352233at2"/>
<reference evidence="2 3" key="1">
    <citation type="submission" date="2015-08" db="EMBL/GenBank/DDBJ databases">
        <title>The complete genome sequence of Bacillus beveridgei MLTeJB.</title>
        <authorList>
            <person name="Hanson T.E."/>
            <person name="Mesa C."/>
            <person name="Basesman S.M."/>
            <person name="Oremland R.S."/>
        </authorList>
    </citation>
    <scope>NUCLEOTIDE SEQUENCE [LARGE SCALE GENOMIC DNA]</scope>
    <source>
        <strain evidence="2 3">MLTeJB</strain>
    </source>
</reference>
<dbReference type="STRING" id="632773.BBEV_2021"/>
<dbReference type="Gene3D" id="1.10.3210.10">
    <property type="entry name" value="Hypothetical protein af1432"/>
    <property type="match status" value="1"/>
</dbReference>
<dbReference type="InterPro" id="IPR003607">
    <property type="entry name" value="HD/PDEase_dom"/>
</dbReference>
<sequence>MDRLTLATIYNHPVAQKFVNRAGLAHAIAVAYHAFRMALERDVNPDLAVKAAFLHDMGHYQWYRNGQWDYEQYRLHDIHPIKGAERAHKLLIRLGEDRRNAKEISLAVLFHTNSFIPDGQVNRTPLQQIISDADEADEEPSGEHHYRKIKLETAWKKIHELDLKVDQALNVQENQNQFNKPQI</sequence>
<dbReference type="AlphaFoldDB" id="A0A1D7QWJ8"/>
<dbReference type="PATRIC" id="fig|632773.3.peg.2123"/>
<keyword evidence="3" id="KW-1185">Reference proteome</keyword>
<dbReference type="SUPFAM" id="SSF109604">
    <property type="entry name" value="HD-domain/PDEase-like"/>
    <property type="match status" value="1"/>
</dbReference>
<organism evidence="2 3">
    <name type="scientific">Salisediminibacterium beveridgei</name>
    <dbReference type="NCBI Taxonomy" id="632773"/>
    <lineage>
        <taxon>Bacteria</taxon>
        <taxon>Bacillati</taxon>
        <taxon>Bacillota</taxon>
        <taxon>Bacilli</taxon>
        <taxon>Bacillales</taxon>
        <taxon>Bacillaceae</taxon>
        <taxon>Salisediminibacterium</taxon>
    </lineage>
</organism>
<dbReference type="InterPro" id="IPR006674">
    <property type="entry name" value="HD_domain"/>
</dbReference>
<feature type="domain" description="HD/PDEase" evidence="1">
    <location>
        <begin position="19"/>
        <end position="148"/>
    </location>
</feature>
<evidence type="ECO:0000259" key="1">
    <source>
        <dbReference type="SMART" id="SM00471"/>
    </source>
</evidence>
<dbReference type="EMBL" id="CP012502">
    <property type="protein sequence ID" value="AOM83381.1"/>
    <property type="molecule type" value="Genomic_DNA"/>
</dbReference>
<dbReference type="CDD" id="cd00077">
    <property type="entry name" value="HDc"/>
    <property type="match status" value="1"/>
</dbReference>
<proteinExistence type="predicted"/>
<evidence type="ECO:0000313" key="2">
    <source>
        <dbReference type="EMBL" id="AOM83381.1"/>
    </source>
</evidence>
<dbReference type="Proteomes" id="UP000094463">
    <property type="component" value="Chromosome"/>
</dbReference>
<protein>
    <recommendedName>
        <fullName evidence="1">HD/PDEase domain-containing protein</fullName>
    </recommendedName>
</protein>
<dbReference type="SMART" id="SM00471">
    <property type="entry name" value="HDc"/>
    <property type="match status" value="1"/>
</dbReference>